<evidence type="ECO:0000313" key="2">
    <source>
        <dbReference type="EMBL" id="RPB20837.1"/>
    </source>
</evidence>
<feature type="region of interest" description="Disordered" evidence="1">
    <location>
        <begin position="1"/>
        <end position="27"/>
    </location>
</feature>
<dbReference type="EMBL" id="ML121567">
    <property type="protein sequence ID" value="RPB20837.1"/>
    <property type="molecule type" value="Genomic_DNA"/>
</dbReference>
<sequence length="72" mass="7868">MASRPETGGARGGVRRKARKSKQQDEEDVGSFWFFSLRAARCLCPVSFAVFCVPPGLGRVRVDAVQRRAGQG</sequence>
<keyword evidence="3" id="KW-1185">Reference proteome</keyword>
<dbReference type="Proteomes" id="UP000267821">
    <property type="component" value="Unassembled WGS sequence"/>
</dbReference>
<accession>A0A3N4LD82</accession>
<reference evidence="2 3" key="1">
    <citation type="journal article" date="2018" name="Nat. Ecol. Evol.">
        <title>Pezizomycetes genomes reveal the molecular basis of ectomycorrhizal truffle lifestyle.</title>
        <authorList>
            <person name="Murat C."/>
            <person name="Payen T."/>
            <person name="Noel B."/>
            <person name="Kuo A."/>
            <person name="Morin E."/>
            <person name="Chen J."/>
            <person name="Kohler A."/>
            <person name="Krizsan K."/>
            <person name="Balestrini R."/>
            <person name="Da Silva C."/>
            <person name="Montanini B."/>
            <person name="Hainaut M."/>
            <person name="Levati E."/>
            <person name="Barry K.W."/>
            <person name="Belfiori B."/>
            <person name="Cichocki N."/>
            <person name="Clum A."/>
            <person name="Dockter R.B."/>
            <person name="Fauchery L."/>
            <person name="Guy J."/>
            <person name="Iotti M."/>
            <person name="Le Tacon F."/>
            <person name="Lindquist E.A."/>
            <person name="Lipzen A."/>
            <person name="Malagnac F."/>
            <person name="Mello A."/>
            <person name="Molinier V."/>
            <person name="Miyauchi S."/>
            <person name="Poulain J."/>
            <person name="Riccioni C."/>
            <person name="Rubini A."/>
            <person name="Sitrit Y."/>
            <person name="Splivallo R."/>
            <person name="Traeger S."/>
            <person name="Wang M."/>
            <person name="Zifcakova L."/>
            <person name="Wipf D."/>
            <person name="Zambonelli A."/>
            <person name="Paolocci F."/>
            <person name="Nowrousian M."/>
            <person name="Ottonello S."/>
            <person name="Baldrian P."/>
            <person name="Spatafora J.W."/>
            <person name="Henrissat B."/>
            <person name="Nagy L.G."/>
            <person name="Aury J.M."/>
            <person name="Wincker P."/>
            <person name="Grigoriev I.V."/>
            <person name="Bonfante P."/>
            <person name="Martin F.M."/>
        </authorList>
    </citation>
    <scope>NUCLEOTIDE SEQUENCE [LARGE SCALE GENOMIC DNA]</scope>
    <source>
        <strain evidence="2 3">ATCC MYA-4762</strain>
    </source>
</reference>
<organism evidence="2 3">
    <name type="scientific">Terfezia boudieri ATCC MYA-4762</name>
    <dbReference type="NCBI Taxonomy" id="1051890"/>
    <lineage>
        <taxon>Eukaryota</taxon>
        <taxon>Fungi</taxon>
        <taxon>Dikarya</taxon>
        <taxon>Ascomycota</taxon>
        <taxon>Pezizomycotina</taxon>
        <taxon>Pezizomycetes</taxon>
        <taxon>Pezizales</taxon>
        <taxon>Pezizaceae</taxon>
        <taxon>Terfezia</taxon>
    </lineage>
</organism>
<protein>
    <submittedName>
        <fullName evidence="2">Uncharacterized protein</fullName>
    </submittedName>
</protein>
<evidence type="ECO:0000256" key="1">
    <source>
        <dbReference type="SAM" id="MobiDB-lite"/>
    </source>
</evidence>
<dbReference type="AlphaFoldDB" id="A0A3N4LD82"/>
<evidence type="ECO:0000313" key="3">
    <source>
        <dbReference type="Proteomes" id="UP000267821"/>
    </source>
</evidence>
<dbReference type="InParanoid" id="A0A3N4LD82"/>
<proteinExistence type="predicted"/>
<gene>
    <name evidence="2" type="ORF">L211DRAFT_841344</name>
</gene>
<name>A0A3N4LD82_9PEZI</name>